<protein>
    <submittedName>
        <fullName evidence="18">Nucleobindin-1, putative</fullName>
    </submittedName>
</protein>
<evidence type="ECO:0000313" key="20">
    <source>
        <dbReference type="Proteomes" id="UP000009046"/>
    </source>
</evidence>
<evidence type="ECO:0000313" key="18">
    <source>
        <dbReference type="EMBL" id="EEB11777.1"/>
    </source>
</evidence>
<dbReference type="eggNOG" id="KOG3866">
    <property type="taxonomic scope" value="Eukaryota"/>
</dbReference>
<evidence type="ECO:0000256" key="11">
    <source>
        <dbReference type="ARBA" id="ARBA00022737"/>
    </source>
</evidence>
<dbReference type="GO" id="GO:0005794">
    <property type="term" value="C:Golgi apparatus"/>
    <property type="evidence" value="ECO:0007669"/>
    <property type="project" value="UniProtKB-SubCell"/>
</dbReference>
<evidence type="ECO:0000256" key="3">
    <source>
        <dbReference type="ARBA" id="ARBA00004555"/>
    </source>
</evidence>
<evidence type="ECO:0000256" key="9">
    <source>
        <dbReference type="ARBA" id="ARBA00022658"/>
    </source>
</evidence>
<feature type="compositionally biased region" description="Low complexity" evidence="16">
    <location>
        <begin position="407"/>
        <end position="416"/>
    </location>
</feature>
<name>E0VEH1_PEDHC</name>
<evidence type="ECO:0000256" key="5">
    <source>
        <dbReference type="ARBA" id="ARBA00008063"/>
    </source>
</evidence>
<feature type="compositionally biased region" description="Basic and acidic residues" evidence="16">
    <location>
        <begin position="8"/>
        <end position="26"/>
    </location>
</feature>
<dbReference type="InterPro" id="IPR040250">
    <property type="entry name" value="Nucleobindin"/>
</dbReference>
<evidence type="ECO:0000256" key="10">
    <source>
        <dbReference type="ARBA" id="ARBA00022729"/>
    </source>
</evidence>
<keyword evidence="10" id="KW-0732">Signal</keyword>
<dbReference type="InterPro" id="IPR018247">
    <property type="entry name" value="EF_Hand_1_Ca_BS"/>
</dbReference>
<dbReference type="Proteomes" id="UP000009046">
    <property type="component" value="Unassembled WGS sequence"/>
</dbReference>
<feature type="region of interest" description="Disordered" evidence="16">
    <location>
        <begin position="1"/>
        <end position="28"/>
    </location>
</feature>
<dbReference type="GeneID" id="8234191"/>
<dbReference type="PANTHER" id="PTHR19237">
    <property type="entry name" value="NUCLEOBINDIN"/>
    <property type="match status" value="1"/>
</dbReference>
<dbReference type="STRING" id="121224.E0VEH1"/>
<dbReference type="RefSeq" id="XP_002424515.1">
    <property type="nucleotide sequence ID" value="XM_002424470.1"/>
</dbReference>
<keyword evidence="13" id="KW-0333">Golgi apparatus</keyword>
<dbReference type="InterPro" id="IPR011992">
    <property type="entry name" value="EF-hand-dom_pair"/>
</dbReference>
<dbReference type="GO" id="GO:0005793">
    <property type="term" value="C:endoplasmic reticulum-Golgi intermediate compartment"/>
    <property type="evidence" value="ECO:0007669"/>
    <property type="project" value="TreeGrafter"/>
</dbReference>
<evidence type="ECO:0000256" key="8">
    <source>
        <dbReference type="ARBA" id="ARBA00022553"/>
    </source>
</evidence>
<keyword evidence="6" id="KW-0963">Cytoplasm</keyword>
<keyword evidence="7" id="KW-0964">Secreted</keyword>
<dbReference type="CDD" id="cd00051">
    <property type="entry name" value="EFh"/>
    <property type="match status" value="1"/>
</dbReference>
<dbReference type="OMA" id="QETDTNH"/>
<accession>E0VEH1</accession>
<dbReference type="CTD" id="8234191"/>
<dbReference type="KEGG" id="phu:Phum_PHUM132290"/>
<evidence type="ECO:0000256" key="4">
    <source>
        <dbReference type="ARBA" id="ARBA00004613"/>
    </source>
</evidence>
<comment type="subcellular location">
    <subcellularLocation>
        <location evidence="2">Cytoplasm</location>
    </subcellularLocation>
    <subcellularLocation>
        <location evidence="3">Golgi apparatus</location>
    </subcellularLocation>
    <subcellularLocation>
        <location evidence="1">Membrane</location>
        <topology evidence="1">Peripheral membrane protein</topology>
    </subcellularLocation>
    <subcellularLocation>
        <location evidence="4">Secreted</location>
    </subcellularLocation>
</comment>
<dbReference type="SUPFAM" id="SSF47473">
    <property type="entry name" value="EF-hand"/>
    <property type="match status" value="1"/>
</dbReference>
<reference evidence="18" key="1">
    <citation type="submission" date="2007-04" db="EMBL/GenBank/DDBJ databases">
        <title>Annotation of Pediculus humanus corporis strain USDA.</title>
        <authorList>
            <person name="Kirkness E."/>
            <person name="Hannick L."/>
            <person name="Hass B."/>
            <person name="Bruggner R."/>
            <person name="Lawson D."/>
            <person name="Bidwell S."/>
            <person name="Joardar V."/>
            <person name="Caler E."/>
            <person name="Walenz B."/>
            <person name="Inman J."/>
            <person name="Schobel S."/>
            <person name="Galinsky K."/>
            <person name="Amedeo P."/>
            <person name="Strausberg R."/>
        </authorList>
    </citation>
    <scope>NUCLEOTIDE SEQUENCE</scope>
    <source>
        <strain evidence="18">USDA</strain>
    </source>
</reference>
<dbReference type="InParanoid" id="E0VEH1"/>
<dbReference type="GO" id="GO:0005085">
    <property type="term" value="F:guanyl-nucleotide exchange factor activity"/>
    <property type="evidence" value="ECO:0007669"/>
    <property type="project" value="UniProtKB-KW"/>
</dbReference>
<feature type="compositionally biased region" description="Low complexity" evidence="16">
    <location>
        <begin position="475"/>
        <end position="488"/>
    </location>
</feature>
<feature type="compositionally biased region" description="Low complexity" evidence="16">
    <location>
        <begin position="529"/>
        <end position="541"/>
    </location>
</feature>
<evidence type="ECO:0000256" key="16">
    <source>
        <dbReference type="SAM" id="MobiDB-lite"/>
    </source>
</evidence>
<dbReference type="EnsemblMetazoa" id="PHUM132290-RA">
    <property type="protein sequence ID" value="PHUM132290-PA"/>
    <property type="gene ID" value="PHUM132290"/>
</dbReference>
<dbReference type="EMBL" id="AAZO01001534">
    <property type="status" value="NOT_ANNOTATED_CDS"/>
    <property type="molecule type" value="Genomic_DNA"/>
</dbReference>
<feature type="compositionally biased region" description="Low complexity" evidence="16">
    <location>
        <begin position="426"/>
        <end position="453"/>
    </location>
</feature>
<feature type="domain" description="EF-hand" evidence="17">
    <location>
        <begin position="270"/>
        <end position="305"/>
    </location>
</feature>
<proteinExistence type="inferred from homology"/>
<keyword evidence="8" id="KW-0597">Phosphoprotein</keyword>
<reference evidence="19" key="3">
    <citation type="submission" date="2021-02" db="UniProtKB">
        <authorList>
            <consortium name="EnsemblMetazoa"/>
        </authorList>
    </citation>
    <scope>IDENTIFICATION</scope>
    <source>
        <strain evidence="19">USDA</strain>
    </source>
</reference>
<keyword evidence="9" id="KW-0344">Guanine-nucleotide releasing factor</keyword>
<dbReference type="AlphaFoldDB" id="E0VEH1"/>
<evidence type="ECO:0000256" key="1">
    <source>
        <dbReference type="ARBA" id="ARBA00004170"/>
    </source>
</evidence>
<evidence type="ECO:0000256" key="2">
    <source>
        <dbReference type="ARBA" id="ARBA00004496"/>
    </source>
</evidence>
<dbReference type="VEuPathDB" id="VectorBase:PHUM132290"/>
<evidence type="ECO:0000259" key="17">
    <source>
        <dbReference type="PROSITE" id="PS50222"/>
    </source>
</evidence>
<keyword evidence="20" id="KW-1185">Reference proteome</keyword>
<feature type="region of interest" description="Disordered" evidence="16">
    <location>
        <begin position="573"/>
        <end position="610"/>
    </location>
</feature>
<keyword evidence="11" id="KW-0677">Repeat</keyword>
<keyword evidence="15" id="KW-0472">Membrane</keyword>
<feature type="compositionally biased region" description="Basic and acidic residues" evidence="16">
    <location>
        <begin position="591"/>
        <end position="604"/>
    </location>
</feature>
<dbReference type="InterPro" id="IPR002048">
    <property type="entry name" value="EF_hand_dom"/>
</dbReference>
<gene>
    <name evidence="19" type="primary">8234191</name>
    <name evidence="18" type="ORF">Phum_PHUM132290</name>
</gene>
<dbReference type="PROSITE" id="PS00018">
    <property type="entry name" value="EF_HAND_1"/>
    <property type="match status" value="1"/>
</dbReference>
<dbReference type="GO" id="GO:0070062">
    <property type="term" value="C:extracellular exosome"/>
    <property type="evidence" value="ECO:0007669"/>
    <property type="project" value="TreeGrafter"/>
</dbReference>
<dbReference type="HOGENOM" id="CLU_031153_3_0_1"/>
<dbReference type="GO" id="GO:0003677">
    <property type="term" value="F:DNA binding"/>
    <property type="evidence" value="ECO:0007669"/>
    <property type="project" value="UniProtKB-KW"/>
</dbReference>
<evidence type="ECO:0000256" key="7">
    <source>
        <dbReference type="ARBA" id="ARBA00022525"/>
    </source>
</evidence>
<keyword evidence="14" id="KW-0238">DNA-binding</keyword>
<dbReference type="Pfam" id="PF13499">
    <property type="entry name" value="EF-hand_7"/>
    <property type="match status" value="1"/>
</dbReference>
<feature type="compositionally biased region" description="Low complexity" evidence="16">
    <location>
        <begin position="496"/>
        <end position="519"/>
    </location>
</feature>
<dbReference type="GO" id="GO:0005509">
    <property type="term" value="F:calcium ion binding"/>
    <property type="evidence" value="ECO:0007669"/>
    <property type="project" value="InterPro"/>
</dbReference>
<dbReference type="GO" id="GO:0016020">
    <property type="term" value="C:membrane"/>
    <property type="evidence" value="ECO:0007669"/>
    <property type="project" value="UniProtKB-SubCell"/>
</dbReference>
<organism>
    <name type="scientific">Pediculus humanus subsp. corporis</name>
    <name type="common">Body louse</name>
    <dbReference type="NCBI Taxonomy" id="121224"/>
    <lineage>
        <taxon>Eukaryota</taxon>
        <taxon>Metazoa</taxon>
        <taxon>Ecdysozoa</taxon>
        <taxon>Arthropoda</taxon>
        <taxon>Hexapoda</taxon>
        <taxon>Insecta</taxon>
        <taxon>Pterygota</taxon>
        <taxon>Neoptera</taxon>
        <taxon>Paraneoptera</taxon>
        <taxon>Psocodea</taxon>
        <taxon>Troctomorpha</taxon>
        <taxon>Phthiraptera</taxon>
        <taxon>Anoplura</taxon>
        <taxon>Pediculidae</taxon>
        <taxon>Pediculus</taxon>
    </lineage>
</organism>
<reference evidence="18" key="2">
    <citation type="submission" date="2007-04" db="EMBL/GenBank/DDBJ databases">
        <title>The genome of the human body louse.</title>
        <authorList>
            <consortium name="The Human Body Louse Genome Consortium"/>
            <person name="Kirkness E."/>
            <person name="Walenz B."/>
            <person name="Hass B."/>
            <person name="Bruggner R."/>
            <person name="Strausberg R."/>
        </authorList>
    </citation>
    <scope>NUCLEOTIDE SEQUENCE</scope>
    <source>
        <strain evidence="18">USDA</strain>
    </source>
</reference>
<dbReference type="PANTHER" id="PTHR19237:SF20">
    <property type="entry name" value="NUCLEOBINDIN 1"/>
    <property type="match status" value="1"/>
</dbReference>
<evidence type="ECO:0000256" key="6">
    <source>
        <dbReference type="ARBA" id="ARBA00022490"/>
    </source>
</evidence>
<dbReference type="Gene3D" id="1.10.238.10">
    <property type="entry name" value="EF-hand"/>
    <property type="match status" value="1"/>
</dbReference>
<evidence type="ECO:0000256" key="14">
    <source>
        <dbReference type="ARBA" id="ARBA00023125"/>
    </source>
</evidence>
<evidence type="ECO:0000256" key="13">
    <source>
        <dbReference type="ARBA" id="ARBA00023034"/>
    </source>
</evidence>
<keyword evidence="12" id="KW-0106">Calcium</keyword>
<evidence type="ECO:0000313" key="19">
    <source>
        <dbReference type="EnsemblMetazoa" id="PHUM132290-PA"/>
    </source>
</evidence>
<evidence type="ECO:0000256" key="15">
    <source>
        <dbReference type="ARBA" id="ARBA00023136"/>
    </source>
</evidence>
<feature type="region of interest" description="Disordered" evidence="16">
    <location>
        <begin position="405"/>
        <end position="558"/>
    </location>
</feature>
<comment type="similarity">
    <text evidence="5">Belongs to the nucleobindin family.</text>
</comment>
<dbReference type="EMBL" id="DS235090">
    <property type="protein sequence ID" value="EEB11777.1"/>
    <property type="molecule type" value="Genomic_DNA"/>
</dbReference>
<evidence type="ECO:0000256" key="12">
    <source>
        <dbReference type="ARBA" id="ARBA00022837"/>
    </source>
</evidence>
<dbReference type="PROSITE" id="PS50222">
    <property type="entry name" value="EF_HAND_2"/>
    <property type="match status" value="1"/>
</dbReference>
<sequence length="610" mass="71938">MSAAPPPRRIEKDEKQHESSQEKNDIEDYGLEYNRYLKEVIDLLESDPEFKKKLEDAHEVDIRSGQIAKELEFVDHKVRSKLDEVKRQEIERLRHLAQKQVELSNGIDTEHVKVSSEHLDHHNPHTFEMEDLKKLIAKVSSDLNEADEKRRKEFKEYEMQKEYEKQQKLQHLSGSEREAFEKQIKENETKHKQHEPLHEPGSKQQLEEVWEKQDHMENQEFDPKVFFQLHDLDGNGHWDHNEVKALFLKELDKLYEAGAPEDDMKERVEEMERMREHVFSEADKNKDGLISYDEFIEKTKQPEFEKDPGWETLDQKPVYTHEEYLEFERRRQEEVQKMIQQGLIPPQPVFNGDPYYAHHQQQQHQQQYVQYQTHHQPQVGYPHHLQGGGGGYGTQEQLRYAANFPNQPHQPIQPIHGLNHNPNQPPHQVHMNQYQQQQQQQQPNNQHGNLNQPSQDYHSQQQQQQQKVNSNEMSQGQNNVHHQQQQQQQGGGVGGFQQQQQGHQQPHVQQPQQQQQHNQAPLTNANQKSQEYSSSNQHSSHIPGNNPQQPHYQQQGHDPNEIRVNQHQQLNLKYSNLDGDTPLHSQSNVQKESHEGNSIDDSQKQKKMTN</sequence>
<dbReference type="FunCoup" id="E0VEH1">
    <property type="interactions" value="1435"/>
</dbReference>
<dbReference type="Pfam" id="PF25434">
    <property type="entry name" value="NUCB1_N"/>
    <property type="match status" value="1"/>
</dbReference>
<feature type="compositionally biased region" description="Polar residues" evidence="16">
    <location>
        <begin position="542"/>
        <end position="558"/>
    </location>
</feature>
<dbReference type="InterPro" id="IPR057576">
    <property type="entry name" value="NUCB1_N"/>
</dbReference>
<dbReference type="OrthoDB" id="5982823at2759"/>